<dbReference type="RefSeq" id="WP_040378103.1">
    <property type="nucleotide sequence ID" value="NZ_CP140152.1"/>
</dbReference>
<evidence type="ECO:0000313" key="1">
    <source>
        <dbReference type="EMBL" id="WQH04402.1"/>
    </source>
</evidence>
<sequence length="190" mass="20643">MGLKKDTNWTLVPGTVRDLDAVRDRCRQLVRRRAMVSAGVAAVPIPGLDIISDMRLFANLIEDINRHFGLSEEQIERMHPRFRMIAYQAAVGIGSMLVGKVVTREVVMHVLRRIGVKTAAKQAGKLVPLAGQLASAGIGFFAFRQIGYQHVEACVAVARELQLAGIANPVNSAYPAHPEGQAEVPSQPAV</sequence>
<accession>A0ABZ0XYX6</accession>
<reference evidence="1 2" key="1">
    <citation type="submission" date="2023-11" db="EMBL/GenBank/DDBJ databases">
        <title>MicrobeMod: A computational toolkit for identifying prokaryotic methylation and restriction-modification with nanopore sequencing.</title>
        <authorList>
            <person name="Crits-Christoph A."/>
            <person name="Kang S.C."/>
            <person name="Lee H."/>
            <person name="Ostrov N."/>
        </authorList>
    </citation>
    <scope>NUCLEOTIDE SEQUENCE [LARGE SCALE GENOMIC DNA]</scope>
    <source>
        <strain evidence="1 2">ATCC 25935</strain>
    </source>
</reference>
<dbReference type="Proteomes" id="UP001326110">
    <property type="component" value="Chromosome"/>
</dbReference>
<name>A0ABZ0XYX6_9BURK</name>
<proteinExistence type="predicted"/>
<gene>
    <name evidence="1" type="ORF">SR858_25755</name>
</gene>
<evidence type="ECO:0008006" key="3">
    <source>
        <dbReference type="Google" id="ProtNLM"/>
    </source>
</evidence>
<dbReference type="EMBL" id="CP140152">
    <property type="protein sequence ID" value="WQH04402.1"/>
    <property type="molecule type" value="Genomic_DNA"/>
</dbReference>
<organism evidence="1 2">
    <name type="scientific">Duganella zoogloeoides</name>
    <dbReference type="NCBI Taxonomy" id="75659"/>
    <lineage>
        <taxon>Bacteria</taxon>
        <taxon>Pseudomonadati</taxon>
        <taxon>Pseudomonadota</taxon>
        <taxon>Betaproteobacteria</taxon>
        <taxon>Burkholderiales</taxon>
        <taxon>Oxalobacteraceae</taxon>
        <taxon>Telluria group</taxon>
        <taxon>Duganella</taxon>
    </lineage>
</organism>
<protein>
    <recommendedName>
        <fullName evidence="3">DUF697 domain-containing protein</fullName>
    </recommendedName>
</protein>
<keyword evidence="2" id="KW-1185">Reference proteome</keyword>
<evidence type="ECO:0000313" key="2">
    <source>
        <dbReference type="Proteomes" id="UP001326110"/>
    </source>
</evidence>